<reference evidence="1" key="1">
    <citation type="journal article" date="2020" name="Nature">
        <title>Giant virus diversity and host interactions through global metagenomics.</title>
        <authorList>
            <person name="Schulz F."/>
            <person name="Roux S."/>
            <person name="Paez-Espino D."/>
            <person name="Jungbluth S."/>
            <person name="Walsh D.A."/>
            <person name="Denef V.J."/>
            <person name="McMahon K.D."/>
            <person name="Konstantinidis K.T."/>
            <person name="Eloe-Fadrosh E.A."/>
            <person name="Kyrpides N.C."/>
            <person name="Woyke T."/>
        </authorList>
    </citation>
    <scope>NUCLEOTIDE SEQUENCE</scope>
    <source>
        <strain evidence="1">GVMAG-S-1064190-84</strain>
    </source>
</reference>
<protein>
    <submittedName>
        <fullName evidence="1">Uncharacterized protein</fullName>
    </submittedName>
</protein>
<organism evidence="1">
    <name type="scientific">viral metagenome</name>
    <dbReference type="NCBI Taxonomy" id="1070528"/>
    <lineage>
        <taxon>unclassified sequences</taxon>
        <taxon>metagenomes</taxon>
        <taxon>organismal metagenomes</taxon>
    </lineage>
</organism>
<name>A0A6C0JT31_9ZZZZ</name>
<sequence length="441" mass="51707">MASFDYFLKTIKKNGVENISDDVLKELQRIFDEFGAVPTKIISKQILLGIPDIYKRFVECRNKLKSKDSTSYIACIMRYGEHHGEIIYRQRCKDSAITLENLQNKYGIHQGEKKWNDMLAKKSFSLAGFILRHGEIDGPIKYKDFWDNTNFSTSKDAFIRRHGEIDGIERYKKFVAKQGFNNTLLAYHEKYGVDLGNILYNERLAKKNANSKKVKYVTKLLESGKTINEINVLLDKRYNKTSLNSFIKRYGLDIGTAKYTEFISKLKSNNVLCIEYYRKRGISDTTSFELISDIQGKRNCKSNFSKESMKYLLPIVLKIEEVTENNCFYGEDEFFIRTNKEEFDVSGKRIFFYDFVFPKLNLIFEYHGVRFHADVDYSLTHSLNLAEFKLNFDSDLFKKYVAENRGFDVKIIRSWNLKEDMNALYDYLRDRGIVLCQSLFV</sequence>
<accession>A0A6C0JT31</accession>
<dbReference type="AlphaFoldDB" id="A0A6C0JT31"/>
<proteinExistence type="predicted"/>
<evidence type="ECO:0000313" key="1">
    <source>
        <dbReference type="EMBL" id="QHU08912.1"/>
    </source>
</evidence>
<dbReference type="EMBL" id="MN740699">
    <property type="protein sequence ID" value="QHU08912.1"/>
    <property type="molecule type" value="Genomic_DNA"/>
</dbReference>